<evidence type="ECO:0000313" key="1">
    <source>
        <dbReference type="EMBL" id="PKI45547.1"/>
    </source>
</evidence>
<reference evidence="1 2" key="1">
    <citation type="submission" date="2017-11" db="EMBL/GenBank/DDBJ databases">
        <title>De-novo sequencing of pomegranate (Punica granatum L.) genome.</title>
        <authorList>
            <person name="Akparov Z."/>
            <person name="Amiraslanov A."/>
            <person name="Hajiyeva S."/>
            <person name="Abbasov M."/>
            <person name="Kaur K."/>
            <person name="Hamwieh A."/>
            <person name="Solovyev V."/>
            <person name="Salamov A."/>
            <person name="Braich B."/>
            <person name="Kosarev P."/>
            <person name="Mahmoud A."/>
            <person name="Hajiyev E."/>
            <person name="Babayeva S."/>
            <person name="Izzatullayeva V."/>
            <person name="Mammadov A."/>
            <person name="Mammadov A."/>
            <person name="Sharifova S."/>
            <person name="Ojaghi J."/>
            <person name="Eynullazada K."/>
            <person name="Bayramov B."/>
            <person name="Abdulazimova A."/>
            <person name="Shahmuradov I."/>
        </authorList>
    </citation>
    <scope>NUCLEOTIDE SEQUENCE [LARGE SCALE GENOMIC DNA]</scope>
    <source>
        <strain evidence="2">cv. AG2017</strain>
        <tissue evidence="1">Leaf</tissue>
    </source>
</reference>
<gene>
    <name evidence="1" type="ORF">CRG98_034065</name>
</gene>
<organism evidence="1 2">
    <name type="scientific">Punica granatum</name>
    <name type="common">Pomegranate</name>
    <dbReference type="NCBI Taxonomy" id="22663"/>
    <lineage>
        <taxon>Eukaryota</taxon>
        <taxon>Viridiplantae</taxon>
        <taxon>Streptophyta</taxon>
        <taxon>Embryophyta</taxon>
        <taxon>Tracheophyta</taxon>
        <taxon>Spermatophyta</taxon>
        <taxon>Magnoliopsida</taxon>
        <taxon>eudicotyledons</taxon>
        <taxon>Gunneridae</taxon>
        <taxon>Pentapetalae</taxon>
        <taxon>rosids</taxon>
        <taxon>malvids</taxon>
        <taxon>Myrtales</taxon>
        <taxon>Lythraceae</taxon>
        <taxon>Punica</taxon>
    </lineage>
</organism>
<keyword evidence="2" id="KW-1185">Reference proteome</keyword>
<dbReference type="AlphaFoldDB" id="A0A2I0INJ3"/>
<dbReference type="Proteomes" id="UP000233551">
    <property type="component" value="Unassembled WGS sequence"/>
</dbReference>
<dbReference type="EMBL" id="PGOL01002706">
    <property type="protein sequence ID" value="PKI45547.1"/>
    <property type="molecule type" value="Genomic_DNA"/>
</dbReference>
<proteinExistence type="predicted"/>
<sequence length="77" mass="8357">MDECWLGALTRMDCLLVGGSRLEVTERWNHGPEADRGMRGPRFLEAAKKNDEGEDGNGNGLEATTKDTVAYHCGCGS</sequence>
<comment type="caution">
    <text evidence="1">The sequence shown here is derived from an EMBL/GenBank/DDBJ whole genome shotgun (WGS) entry which is preliminary data.</text>
</comment>
<protein>
    <submittedName>
        <fullName evidence="1">Uncharacterized protein</fullName>
    </submittedName>
</protein>
<name>A0A2I0INJ3_PUNGR</name>
<accession>A0A2I0INJ3</accession>
<evidence type="ECO:0000313" key="2">
    <source>
        <dbReference type="Proteomes" id="UP000233551"/>
    </source>
</evidence>